<comment type="caution">
    <text evidence="1">The sequence shown here is derived from an EMBL/GenBank/DDBJ whole genome shotgun (WGS) entry which is preliminary data.</text>
</comment>
<sequence>MRMSGGDGKNTQLFANRQAKGRNAWRFVWLRFPGDDYWIRAAECRARFENLQQQRSTTDSTMSKTV</sequence>
<evidence type="ECO:0000313" key="1">
    <source>
        <dbReference type="EMBL" id="MYM97942.1"/>
    </source>
</evidence>
<reference evidence="1" key="1">
    <citation type="submission" date="2019-12" db="EMBL/GenBank/DDBJ databases">
        <title>Novel species isolated from a subtropical stream in China.</title>
        <authorList>
            <person name="Lu H."/>
        </authorList>
    </citation>
    <scope>NUCLEOTIDE SEQUENCE [LARGE SCALE GENOMIC DNA]</scope>
    <source>
        <strain evidence="1">FT81W</strain>
    </source>
</reference>
<organism evidence="1 2">
    <name type="scientific">Duganella vulcania</name>
    <dbReference type="NCBI Taxonomy" id="2692166"/>
    <lineage>
        <taxon>Bacteria</taxon>
        <taxon>Pseudomonadati</taxon>
        <taxon>Pseudomonadota</taxon>
        <taxon>Betaproteobacteria</taxon>
        <taxon>Burkholderiales</taxon>
        <taxon>Oxalobacteraceae</taxon>
        <taxon>Telluria group</taxon>
        <taxon>Duganella</taxon>
    </lineage>
</organism>
<dbReference type="Proteomes" id="UP000447355">
    <property type="component" value="Unassembled WGS sequence"/>
</dbReference>
<gene>
    <name evidence="1" type="ORF">GTP90_29250</name>
</gene>
<protein>
    <submittedName>
        <fullName evidence="1">Uncharacterized protein</fullName>
    </submittedName>
</protein>
<accession>A0A845GX92</accession>
<name>A0A845GX92_9BURK</name>
<evidence type="ECO:0000313" key="2">
    <source>
        <dbReference type="Proteomes" id="UP000447355"/>
    </source>
</evidence>
<dbReference type="EMBL" id="WWCX01000094">
    <property type="protein sequence ID" value="MYM97942.1"/>
    <property type="molecule type" value="Genomic_DNA"/>
</dbReference>
<proteinExistence type="predicted"/>
<dbReference type="AlphaFoldDB" id="A0A845GX92"/>